<evidence type="ECO:0000256" key="3">
    <source>
        <dbReference type="ARBA" id="ARBA00022777"/>
    </source>
</evidence>
<dbReference type="AlphaFoldDB" id="A0A6I4RFA6"/>
<protein>
    <submittedName>
        <fullName evidence="6">Sugar kinase</fullName>
    </submittedName>
</protein>
<dbReference type="InterPro" id="IPR029056">
    <property type="entry name" value="Ribokinase-like"/>
</dbReference>
<gene>
    <name evidence="5" type="ORF">GGG87_00730</name>
    <name evidence="6" type="ORF">GGH11_00555</name>
</gene>
<dbReference type="PANTHER" id="PTHR43320">
    <property type="entry name" value="SUGAR KINASE"/>
    <property type="match status" value="1"/>
</dbReference>
<comment type="caution">
    <text evidence="6">The sequence shown here is derived from an EMBL/GenBank/DDBJ whole genome shotgun (WGS) entry which is preliminary data.</text>
</comment>
<dbReference type="EMBL" id="WLCG01000001">
    <property type="protein sequence ID" value="MTB63535.1"/>
    <property type="molecule type" value="Genomic_DNA"/>
</dbReference>
<evidence type="ECO:0000313" key="8">
    <source>
        <dbReference type="Proteomes" id="UP000435423"/>
    </source>
</evidence>
<dbReference type="RefSeq" id="WP_154607544.1">
    <property type="nucleotide sequence ID" value="NZ_CP072115.1"/>
</dbReference>
<proteinExistence type="inferred from homology"/>
<evidence type="ECO:0000259" key="4">
    <source>
        <dbReference type="Pfam" id="PF00294"/>
    </source>
</evidence>
<dbReference type="InterPro" id="IPR052700">
    <property type="entry name" value="Carb_kinase_PfkB-like"/>
</dbReference>
<dbReference type="GO" id="GO:0016301">
    <property type="term" value="F:kinase activity"/>
    <property type="evidence" value="ECO:0007669"/>
    <property type="project" value="UniProtKB-KW"/>
</dbReference>
<comment type="similarity">
    <text evidence="1">Belongs to the carbohydrate kinase PfkB family.</text>
</comment>
<dbReference type="Proteomes" id="UP000435423">
    <property type="component" value="Unassembled WGS sequence"/>
</dbReference>
<organism evidence="6 8">
    <name type="scientific">Streptococcus zhangguiae</name>
    <dbReference type="NCBI Taxonomy" id="2664091"/>
    <lineage>
        <taxon>Bacteria</taxon>
        <taxon>Bacillati</taxon>
        <taxon>Bacillota</taxon>
        <taxon>Bacilli</taxon>
        <taxon>Lactobacillales</taxon>
        <taxon>Streptococcaceae</taxon>
        <taxon>Streptococcus</taxon>
    </lineage>
</organism>
<keyword evidence="7" id="KW-1185">Reference proteome</keyword>
<dbReference type="InterPro" id="IPR011611">
    <property type="entry name" value="PfkB_dom"/>
</dbReference>
<evidence type="ECO:0000313" key="6">
    <source>
        <dbReference type="EMBL" id="MWV55487.1"/>
    </source>
</evidence>
<evidence type="ECO:0000256" key="1">
    <source>
        <dbReference type="ARBA" id="ARBA00010688"/>
    </source>
</evidence>
<name>A0A6I4RFA6_9STRE</name>
<dbReference type="SUPFAM" id="SSF53613">
    <property type="entry name" value="Ribokinase-like"/>
    <property type="match status" value="1"/>
</dbReference>
<sequence length="333" mass="37148">MPKLLLFGEPLVRITPLEYAELGDGVLSQTFFGGSEVNIACNLQALGIDTRLLTALPSSKIGDRFLHFLSQHSIDTTSVYRAGDRIGVYYLESGYGCRQSEVFYDRKHTSISELTANMLDMDALFKGVTHFHFSGITVAIGSSVRQLLLMLVQEAKRRNIRISMDLNLRTKMICASEAKRVFSKFAAYADDCFGIDPLMIDNQDIAMFPRESASSEDVRRRMIQLKQIYSFQTIFHTLRSTDEYGRNCYQAYALGDCFEESLILKTPVLQRVGSGDAFISGALYQLIRQASLKEVLDFAVASATLKCTVAGDSMIKSEADICSLLAGRQDIVR</sequence>
<evidence type="ECO:0000313" key="5">
    <source>
        <dbReference type="EMBL" id="MTB63535.1"/>
    </source>
</evidence>
<keyword evidence="2" id="KW-0808">Transferase</keyword>
<feature type="domain" description="Carbohydrate kinase PfkB" evidence="4">
    <location>
        <begin position="8"/>
        <end position="312"/>
    </location>
</feature>
<evidence type="ECO:0000256" key="2">
    <source>
        <dbReference type="ARBA" id="ARBA00022679"/>
    </source>
</evidence>
<reference evidence="6 8" key="1">
    <citation type="submission" date="2019-10" db="EMBL/GenBank/DDBJ databases">
        <title>Streptococcis sp, isolated from the respiratory tract of Marmot.</title>
        <authorList>
            <person name="Zhang G."/>
        </authorList>
    </citation>
    <scope>NUCLEOTIDE SEQUENCE [LARGE SCALE GENOMIC DNA]</scope>
    <source>
        <strain evidence="6">Zg-70</strain>
        <strain evidence="8">zg-70</strain>
    </source>
</reference>
<evidence type="ECO:0000313" key="7">
    <source>
        <dbReference type="Proteomes" id="UP000435060"/>
    </source>
</evidence>
<dbReference type="EMBL" id="WUBJ01000001">
    <property type="protein sequence ID" value="MWV55487.1"/>
    <property type="molecule type" value="Genomic_DNA"/>
</dbReference>
<dbReference type="CDD" id="cd01166">
    <property type="entry name" value="KdgK"/>
    <property type="match status" value="1"/>
</dbReference>
<dbReference type="PANTHER" id="PTHR43320:SF2">
    <property type="entry name" value="2-DEHYDRO-3-DEOXYGLUCONOKINASE_2-DEHYDRO-3-DEOXYGALACTONOKINASE"/>
    <property type="match status" value="1"/>
</dbReference>
<reference evidence="5 7" key="2">
    <citation type="submission" date="2019-11" db="EMBL/GenBank/DDBJ databases">
        <title>Streptococcis sp. isolated from the respiratory tract of Marmot.</title>
        <authorList>
            <person name="Zhang G."/>
        </authorList>
    </citation>
    <scope>NUCLEOTIDE SEQUENCE [LARGE SCALE GENOMIC DNA]</scope>
    <source>
        <strain evidence="7">zg-86</strain>
        <strain evidence="5">Zg-86</strain>
    </source>
</reference>
<accession>A0A6I4RFA6</accession>
<dbReference type="Proteomes" id="UP000435060">
    <property type="component" value="Unassembled WGS sequence"/>
</dbReference>
<dbReference type="Pfam" id="PF00294">
    <property type="entry name" value="PfkB"/>
    <property type="match status" value="1"/>
</dbReference>
<dbReference type="Gene3D" id="3.40.1190.20">
    <property type="match status" value="1"/>
</dbReference>
<keyword evidence="3 6" id="KW-0418">Kinase</keyword>